<accession>A0A438DJX9</accession>
<keyword evidence="1" id="KW-0175">Coiled coil</keyword>
<name>A0A438DJX9_VITVI</name>
<sequence>MGDIEKLHAKLERVKNDLADAQKAVMDRAEALGKAEGEKKTAQAEVGRLREDVKDDYLHFIGKSERGVSNSHLEVVP</sequence>
<protein>
    <submittedName>
        <fullName evidence="2">Uncharacterized protein</fullName>
    </submittedName>
</protein>
<evidence type="ECO:0000256" key="1">
    <source>
        <dbReference type="SAM" id="Coils"/>
    </source>
</evidence>
<dbReference type="EMBL" id="QGNW01001593">
    <property type="protein sequence ID" value="RVW35780.1"/>
    <property type="molecule type" value="Genomic_DNA"/>
</dbReference>
<reference evidence="2 3" key="1">
    <citation type="journal article" date="2018" name="PLoS Genet.">
        <title>Population sequencing reveals clonal diversity and ancestral inbreeding in the grapevine cultivar Chardonnay.</title>
        <authorList>
            <person name="Roach M.J."/>
            <person name="Johnson D.L."/>
            <person name="Bohlmann J."/>
            <person name="van Vuuren H.J."/>
            <person name="Jones S.J."/>
            <person name="Pretorius I.S."/>
            <person name="Schmidt S.A."/>
            <person name="Borneman A.R."/>
        </authorList>
    </citation>
    <scope>NUCLEOTIDE SEQUENCE [LARGE SCALE GENOMIC DNA]</scope>
    <source>
        <strain evidence="3">cv. Chardonnay</strain>
        <tissue evidence="2">Leaf</tissue>
    </source>
</reference>
<feature type="coiled-coil region" evidence="1">
    <location>
        <begin position="4"/>
        <end position="52"/>
    </location>
</feature>
<comment type="caution">
    <text evidence="2">The sequence shown here is derived from an EMBL/GenBank/DDBJ whole genome shotgun (WGS) entry which is preliminary data.</text>
</comment>
<organism evidence="2 3">
    <name type="scientific">Vitis vinifera</name>
    <name type="common">Grape</name>
    <dbReference type="NCBI Taxonomy" id="29760"/>
    <lineage>
        <taxon>Eukaryota</taxon>
        <taxon>Viridiplantae</taxon>
        <taxon>Streptophyta</taxon>
        <taxon>Embryophyta</taxon>
        <taxon>Tracheophyta</taxon>
        <taxon>Spermatophyta</taxon>
        <taxon>Magnoliopsida</taxon>
        <taxon>eudicotyledons</taxon>
        <taxon>Gunneridae</taxon>
        <taxon>Pentapetalae</taxon>
        <taxon>rosids</taxon>
        <taxon>Vitales</taxon>
        <taxon>Vitaceae</taxon>
        <taxon>Viteae</taxon>
        <taxon>Vitis</taxon>
    </lineage>
</organism>
<gene>
    <name evidence="2" type="ORF">CK203_082556</name>
</gene>
<proteinExistence type="predicted"/>
<dbReference type="Proteomes" id="UP000288805">
    <property type="component" value="Unassembled WGS sequence"/>
</dbReference>
<evidence type="ECO:0000313" key="3">
    <source>
        <dbReference type="Proteomes" id="UP000288805"/>
    </source>
</evidence>
<evidence type="ECO:0000313" key="2">
    <source>
        <dbReference type="EMBL" id="RVW35780.1"/>
    </source>
</evidence>
<dbReference type="AlphaFoldDB" id="A0A438DJX9"/>